<dbReference type="EMBL" id="JAJTJA010000003">
    <property type="protein sequence ID" value="KAH8702266.1"/>
    <property type="molecule type" value="Genomic_DNA"/>
</dbReference>
<dbReference type="Gene3D" id="3.60.15.10">
    <property type="entry name" value="Ribonuclease Z/Hydroxyacylglutathione hydrolase-like"/>
    <property type="match status" value="1"/>
</dbReference>
<evidence type="ECO:0000313" key="2">
    <source>
        <dbReference type="EMBL" id="KAH8702266.1"/>
    </source>
</evidence>
<gene>
    <name evidence="2" type="ORF">BGW36DRAFT_445863</name>
</gene>
<evidence type="ECO:0000313" key="3">
    <source>
        <dbReference type="Proteomes" id="UP001201262"/>
    </source>
</evidence>
<dbReference type="AlphaFoldDB" id="A0AAD4L180"/>
<feature type="compositionally biased region" description="Basic and acidic residues" evidence="1">
    <location>
        <begin position="161"/>
        <end position="185"/>
    </location>
</feature>
<organism evidence="2 3">
    <name type="scientific">Talaromyces proteolyticus</name>
    <dbReference type="NCBI Taxonomy" id="1131652"/>
    <lineage>
        <taxon>Eukaryota</taxon>
        <taxon>Fungi</taxon>
        <taxon>Dikarya</taxon>
        <taxon>Ascomycota</taxon>
        <taxon>Pezizomycotina</taxon>
        <taxon>Eurotiomycetes</taxon>
        <taxon>Eurotiomycetidae</taxon>
        <taxon>Eurotiales</taxon>
        <taxon>Trichocomaceae</taxon>
        <taxon>Talaromyces</taxon>
        <taxon>Talaromyces sect. Bacilispori</taxon>
    </lineage>
</organism>
<evidence type="ECO:0000256" key="1">
    <source>
        <dbReference type="SAM" id="MobiDB-lite"/>
    </source>
</evidence>
<sequence>MTDPWRVESYHVAVSIGDAAIHLLVNEPAAGKATVERACLIDGGETDGLQPLSLTIRWIERHHSLENLQFDSVVVTHWDSDHYKGVVALINDDLEKQFEDLKKKYDPVPADKVAELKCKYFKYDKSSKCLTTFYAPYWDGFARKDFGGGWTSAVVLESEGDDPKEKKPVKAQDRPDNLTENTDDPKNRLLNFGLMKNSTGKLMYDSSGKPYFANGICKLRYTPIELIGVNFFNNINGFNETSKYQDAKDRAALVGQVDWKEAPVGVVCLASLNGCIGDSDPTFQIGKKKALGDPSFDKPPPPDVVNDKKCSKNNWASICAIVIWQNQNVSHYFAGDAPWFIENRLAKWLNTTVPKMKLR</sequence>
<dbReference type="RefSeq" id="XP_046075642.1">
    <property type="nucleotide sequence ID" value="XM_046221692.1"/>
</dbReference>
<keyword evidence="3" id="KW-1185">Reference proteome</keyword>
<reference evidence="2" key="1">
    <citation type="submission" date="2021-12" db="EMBL/GenBank/DDBJ databases">
        <title>Convergent genome expansion in fungi linked to evolution of root-endophyte symbiosis.</title>
        <authorList>
            <consortium name="DOE Joint Genome Institute"/>
            <person name="Ke Y.-H."/>
            <person name="Bonito G."/>
            <person name="Liao H.-L."/>
            <person name="Looney B."/>
            <person name="Rojas-Flechas A."/>
            <person name="Nash J."/>
            <person name="Hameed K."/>
            <person name="Schadt C."/>
            <person name="Martin F."/>
            <person name="Crous P.W."/>
            <person name="Miettinen O."/>
            <person name="Magnuson J.K."/>
            <person name="Labbe J."/>
            <person name="Jacobson D."/>
            <person name="Doktycz M.J."/>
            <person name="Veneault-Fourrey C."/>
            <person name="Kuo A."/>
            <person name="Mondo S."/>
            <person name="Calhoun S."/>
            <person name="Riley R."/>
            <person name="Ohm R."/>
            <person name="LaButti K."/>
            <person name="Andreopoulos B."/>
            <person name="Pangilinan J."/>
            <person name="Nolan M."/>
            <person name="Tritt A."/>
            <person name="Clum A."/>
            <person name="Lipzen A."/>
            <person name="Daum C."/>
            <person name="Barry K."/>
            <person name="Grigoriev I.V."/>
            <person name="Vilgalys R."/>
        </authorList>
    </citation>
    <scope>NUCLEOTIDE SEQUENCE</scope>
    <source>
        <strain evidence="2">PMI_201</strain>
    </source>
</reference>
<dbReference type="Proteomes" id="UP001201262">
    <property type="component" value="Unassembled WGS sequence"/>
</dbReference>
<protein>
    <recommendedName>
        <fullName evidence="4">Metallo-beta-lactamase domain-containing protein</fullName>
    </recommendedName>
</protein>
<dbReference type="GeneID" id="70251979"/>
<proteinExistence type="predicted"/>
<dbReference type="SUPFAM" id="SSF56281">
    <property type="entry name" value="Metallo-hydrolase/oxidoreductase"/>
    <property type="match status" value="1"/>
</dbReference>
<accession>A0AAD4L180</accession>
<name>A0AAD4L180_9EURO</name>
<dbReference type="InterPro" id="IPR036866">
    <property type="entry name" value="RibonucZ/Hydroxyglut_hydro"/>
</dbReference>
<evidence type="ECO:0008006" key="4">
    <source>
        <dbReference type="Google" id="ProtNLM"/>
    </source>
</evidence>
<comment type="caution">
    <text evidence="2">The sequence shown here is derived from an EMBL/GenBank/DDBJ whole genome shotgun (WGS) entry which is preliminary data.</text>
</comment>
<feature type="region of interest" description="Disordered" evidence="1">
    <location>
        <begin position="158"/>
        <end position="185"/>
    </location>
</feature>